<dbReference type="RefSeq" id="WP_252931089.1">
    <property type="nucleotide sequence ID" value="NZ_JAEUWV010000003.1"/>
</dbReference>
<evidence type="ECO:0000313" key="2">
    <source>
        <dbReference type="Proteomes" id="UP001205920"/>
    </source>
</evidence>
<reference evidence="1 2" key="1">
    <citation type="submission" date="2021-01" db="EMBL/GenBank/DDBJ databases">
        <title>Identification and Characterization of Corynebacterium sp.</title>
        <authorList>
            <person name="Luo Q."/>
            <person name="Qu P."/>
            <person name="Chen Q."/>
        </authorList>
    </citation>
    <scope>NUCLEOTIDE SEQUENCE [LARGE SCALE GENOMIC DNA]</scope>
    <source>
        <strain evidence="1 2">MC-18</strain>
    </source>
</reference>
<sequence>MKDLGQVENEIRDSRTKPLVSEAIRCYNAGAYRAALVSLWIAVNVDLIQKLQNLSDTGDGAARDYLSTFTKAIETRNVHQAQNFERNLLEKCKDDFDLLTHREYQELKRLREDRDLCAHPGFTDTDTLFQPGNELVRAHIISAHLATFSHPPIAGKTQIQLLESEIAGDGWPDTSDYFVERFFKRSTESVQKNLVKLILKWSLRPEANGQQLNPRVGTRARKSILRLAEEAPAVFNESLESVLLNWEDSGKLDDATLIRAVGTFGAYQVFWDLLPSTAERRASTLISGADDRKLLSQGFLVGGVPLRDEYACRWRKILGTLNADDLVGLQELATRHDLLLKRAFELVEESGNFRVAEANLRVVETFASWLQPQHIEALEYAIKHNDHDQVRLAAATEAILMSILDQQVEPVKAKSAWTSLAEWLSKRGEQDGGIDYRYSNLREAVLMLGD</sequence>
<comment type="caution">
    <text evidence="1">The sequence shown here is derived from an EMBL/GenBank/DDBJ whole genome shotgun (WGS) entry which is preliminary data.</text>
</comment>
<evidence type="ECO:0000313" key="1">
    <source>
        <dbReference type="EMBL" id="MCO6394129.1"/>
    </source>
</evidence>
<name>A0AAW5HRM0_9CORY</name>
<protein>
    <submittedName>
        <fullName evidence="1">Uncharacterized protein</fullName>
    </submittedName>
</protein>
<dbReference type="Proteomes" id="UP001205920">
    <property type="component" value="Unassembled WGS sequence"/>
</dbReference>
<gene>
    <name evidence="1" type="ORF">JMN37_03895</name>
</gene>
<accession>A0AAW5HRM0</accession>
<proteinExistence type="predicted"/>
<dbReference type="EMBL" id="JAEUWV010000003">
    <property type="protein sequence ID" value="MCO6394129.1"/>
    <property type="molecule type" value="Genomic_DNA"/>
</dbReference>
<organism evidence="1 2">
    <name type="scientific">Corynebacterium lipophilum</name>
    <dbReference type="NCBI Taxonomy" id="2804918"/>
    <lineage>
        <taxon>Bacteria</taxon>
        <taxon>Bacillati</taxon>
        <taxon>Actinomycetota</taxon>
        <taxon>Actinomycetes</taxon>
        <taxon>Mycobacteriales</taxon>
        <taxon>Corynebacteriaceae</taxon>
        <taxon>Corynebacterium</taxon>
    </lineage>
</organism>
<keyword evidence="2" id="KW-1185">Reference proteome</keyword>
<dbReference type="AlphaFoldDB" id="A0AAW5HRM0"/>